<comment type="catalytic activity">
    <reaction evidence="1 18">
        <text>a 1,2-diacyl-sn-glycero-3-phosphate + CTP + H(+) = a CDP-1,2-diacyl-sn-glycerol + diphosphate</text>
        <dbReference type="Rhea" id="RHEA:16229"/>
        <dbReference type="ChEBI" id="CHEBI:15378"/>
        <dbReference type="ChEBI" id="CHEBI:33019"/>
        <dbReference type="ChEBI" id="CHEBI:37563"/>
        <dbReference type="ChEBI" id="CHEBI:58332"/>
        <dbReference type="ChEBI" id="CHEBI:58608"/>
        <dbReference type="EC" id="2.7.7.41"/>
    </reaction>
</comment>
<evidence type="ECO:0000313" key="20">
    <source>
        <dbReference type="Proteomes" id="UP000188324"/>
    </source>
</evidence>
<dbReference type="EC" id="2.7.7.41" evidence="6 18"/>
<dbReference type="Pfam" id="PF01148">
    <property type="entry name" value="CTP_transf_1"/>
    <property type="match status" value="1"/>
</dbReference>
<evidence type="ECO:0000256" key="12">
    <source>
        <dbReference type="ARBA" id="ARBA00022695"/>
    </source>
</evidence>
<evidence type="ECO:0000256" key="10">
    <source>
        <dbReference type="ARBA" id="ARBA00022679"/>
    </source>
</evidence>
<dbReference type="PANTHER" id="PTHR46382:SF1">
    <property type="entry name" value="PHOSPHATIDATE CYTIDYLYLTRANSFERASE"/>
    <property type="match status" value="1"/>
</dbReference>
<gene>
    <name evidence="19" type="ORF">RPIT_04515</name>
</gene>
<keyword evidence="15" id="KW-0472">Membrane</keyword>
<evidence type="ECO:0000256" key="9">
    <source>
        <dbReference type="ARBA" id="ARBA00022516"/>
    </source>
</evidence>
<evidence type="ECO:0000256" key="17">
    <source>
        <dbReference type="ARBA" id="ARBA00023264"/>
    </source>
</evidence>
<evidence type="ECO:0000313" key="19">
    <source>
        <dbReference type="EMBL" id="AQP44167.1"/>
    </source>
</evidence>
<keyword evidence="8" id="KW-1003">Cell membrane</keyword>
<evidence type="ECO:0000256" key="15">
    <source>
        <dbReference type="ARBA" id="ARBA00023136"/>
    </source>
</evidence>
<evidence type="ECO:0000256" key="18">
    <source>
        <dbReference type="RuleBase" id="RU003938"/>
    </source>
</evidence>
<keyword evidence="12 18" id="KW-0548">Nucleotidyltransferase</keyword>
<keyword evidence="16" id="KW-0594">Phospholipid biosynthesis</keyword>
<keyword evidence="11 18" id="KW-0812">Transmembrane</keyword>
<dbReference type="KEGG" id="tfl:RPIT_04515"/>
<keyword evidence="17" id="KW-1208">Phospholipid metabolism</keyword>
<keyword evidence="14" id="KW-0443">Lipid metabolism</keyword>
<dbReference type="PANTHER" id="PTHR46382">
    <property type="entry name" value="PHOSPHATIDATE CYTIDYLYLTRANSFERASE"/>
    <property type="match status" value="1"/>
</dbReference>
<evidence type="ECO:0000256" key="8">
    <source>
        <dbReference type="ARBA" id="ARBA00022475"/>
    </source>
</evidence>
<comment type="pathway">
    <text evidence="3 18">Phospholipid metabolism; CDP-diacylglycerol biosynthesis; CDP-diacylglycerol from sn-glycerol 3-phosphate: step 3/3.</text>
</comment>
<evidence type="ECO:0000256" key="14">
    <source>
        <dbReference type="ARBA" id="ARBA00023098"/>
    </source>
</evidence>
<evidence type="ECO:0000256" key="1">
    <source>
        <dbReference type="ARBA" id="ARBA00001698"/>
    </source>
</evidence>
<dbReference type="InterPro" id="IPR000374">
    <property type="entry name" value="PC_trans"/>
</dbReference>
<comment type="pathway">
    <text evidence="4">Lipid metabolism.</text>
</comment>
<name>A0A1Q2CDJ5_9ACTN</name>
<comment type="similarity">
    <text evidence="5 18">Belongs to the CDS family.</text>
</comment>
<evidence type="ECO:0000256" key="11">
    <source>
        <dbReference type="ARBA" id="ARBA00022692"/>
    </source>
</evidence>
<evidence type="ECO:0000256" key="4">
    <source>
        <dbReference type="ARBA" id="ARBA00005189"/>
    </source>
</evidence>
<protein>
    <recommendedName>
        <fullName evidence="7 18">Phosphatidate cytidylyltransferase</fullName>
        <ecNumber evidence="6 18">2.7.7.41</ecNumber>
    </recommendedName>
</protein>
<dbReference type="PROSITE" id="PS01315">
    <property type="entry name" value="CDS"/>
    <property type="match status" value="1"/>
</dbReference>
<evidence type="ECO:0000256" key="6">
    <source>
        <dbReference type="ARBA" id="ARBA00012487"/>
    </source>
</evidence>
<comment type="subcellular location">
    <subcellularLocation>
        <location evidence="2">Cell membrane</location>
        <topology evidence="2">Multi-pass membrane protein</topology>
    </subcellularLocation>
</comment>
<dbReference type="AlphaFoldDB" id="A0A1Q2CDJ5"/>
<evidence type="ECO:0000256" key="5">
    <source>
        <dbReference type="ARBA" id="ARBA00010185"/>
    </source>
</evidence>
<organism evidence="19 20">
    <name type="scientific">Tessaracoccus flavus</name>
    <dbReference type="NCBI Taxonomy" id="1610493"/>
    <lineage>
        <taxon>Bacteria</taxon>
        <taxon>Bacillati</taxon>
        <taxon>Actinomycetota</taxon>
        <taxon>Actinomycetes</taxon>
        <taxon>Propionibacteriales</taxon>
        <taxon>Propionibacteriaceae</taxon>
        <taxon>Tessaracoccus</taxon>
    </lineage>
</organism>
<reference evidence="19 20" key="1">
    <citation type="journal article" date="2016" name="Int. J. Syst. Evol. Microbiol.">
        <title>Tessaracoccus flavus sp. nov., isolated from the drainage system of a lindane-producing factory.</title>
        <authorList>
            <person name="Kumari R."/>
            <person name="Singh P."/>
            <person name="Schumann P."/>
            <person name="Lal R."/>
        </authorList>
    </citation>
    <scope>NUCLEOTIDE SEQUENCE [LARGE SCALE GENOMIC DNA]</scope>
    <source>
        <strain evidence="19 20">RP1T</strain>
    </source>
</reference>
<dbReference type="GO" id="GO:0005886">
    <property type="term" value="C:plasma membrane"/>
    <property type="evidence" value="ECO:0007669"/>
    <property type="project" value="UniProtKB-SubCell"/>
</dbReference>
<keyword evidence="9" id="KW-0444">Lipid biosynthesis</keyword>
<dbReference type="UniPathway" id="UPA00557">
    <property type="reaction ID" value="UER00614"/>
</dbReference>
<keyword evidence="10 18" id="KW-0808">Transferase</keyword>
<evidence type="ECO:0000256" key="13">
    <source>
        <dbReference type="ARBA" id="ARBA00022989"/>
    </source>
</evidence>
<keyword evidence="20" id="KW-1185">Reference proteome</keyword>
<dbReference type="STRING" id="1610493.RPIT_04515"/>
<dbReference type="RefSeq" id="WP_077341054.1">
    <property type="nucleotide sequence ID" value="NZ_CP019605.1"/>
</dbReference>
<evidence type="ECO:0000256" key="3">
    <source>
        <dbReference type="ARBA" id="ARBA00005119"/>
    </source>
</evidence>
<evidence type="ECO:0000256" key="16">
    <source>
        <dbReference type="ARBA" id="ARBA00023209"/>
    </source>
</evidence>
<dbReference type="GO" id="GO:0004605">
    <property type="term" value="F:phosphatidate cytidylyltransferase activity"/>
    <property type="evidence" value="ECO:0007669"/>
    <property type="project" value="UniProtKB-EC"/>
</dbReference>
<dbReference type="EMBL" id="CP019605">
    <property type="protein sequence ID" value="AQP44167.1"/>
    <property type="molecule type" value="Genomic_DNA"/>
</dbReference>
<keyword evidence="13" id="KW-1133">Transmembrane helix</keyword>
<dbReference type="Proteomes" id="UP000188324">
    <property type="component" value="Chromosome"/>
</dbReference>
<dbReference type="GO" id="GO:0016024">
    <property type="term" value="P:CDP-diacylglycerol biosynthetic process"/>
    <property type="evidence" value="ECO:0007669"/>
    <property type="project" value="UniProtKB-UniPathway"/>
</dbReference>
<accession>A0A1Q2CDJ5</accession>
<evidence type="ECO:0000256" key="2">
    <source>
        <dbReference type="ARBA" id="ARBA00004651"/>
    </source>
</evidence>
<sequence>MSDAPATRPTSRAGRDLPAAIGVGVALFAVLAIGLIWVHWLFIALATVALCLGAIEVARALRLKHMHAETVPIVVGTGLSVLGGYLASVIDLRIEPTTFVVICLAGTLFASLAARLPRGAHGFVRDAAASAFVIAYIPLLGVFIPLLLGSSLGALRMLTVIGCVVAADVGAYAFGVLFGRHKMAPTISPSKTWEGLAGGVITAMAVGVLASVFLLGAPWWVGLPLGLFVSLGAVLGDLVESLIKRDAGLKDMSNFLPGHGGVMDRLDSMLLAVPVGWLILHLALGL</sequence>
<dbReference type="OrthoDB" id="9799199at2"/>
<proteinExistence type="inferred from homology"/>
<evidence type="ECO:0000256" key="7">
    <source>
        <dbReference type="ARBA" id="ARBA00019373"/>
    </source>
</evidence>